<feature type="binding site" evidence="8">
    <location>
        <position position="157"/>
    </location>
    <ligand>
        <name>a divalent metal cation</name>
        <dbReference type="ChEBI" id="CHEBI:60240"/>
        <label>2</label>
    </ligand>
</feature>
<dbReference type="GO" id="GO:0005829">
    <property type="term" value="C:cytosol"/>
    <property type="evidence" value="ECO:0007669"/>
    <property type="project" value="TreeGrafter"/>
</dbReference>
<evidence type="ECO:0000256" key="1">
    <source>
        <dbReference type="ARBA" id="ARBA00009275"/>
    </source>
</evidence>
<evidence type="ECO:0000313" key="10">
    <source>
        <dbReference type="Proteomes" id="UP001161389"/>
    </source>
</evidence>
<keyword evidence="6 9" id="KW-0269">Exonuclease</keyword>
<dbReference type="AlphaFoldDB" id="A0AA37W8C3"/>
<evidence type="ECO:0000313" key="9">
    <source>
        <dbReference type="EMBL" id="GLQ31919.1"/>
    </source>
</evidence>
<dbReference type="Proteomes" id="UP001161389">
    <property type="component" value="Unassembled WGS sequence"/>
</dbReference>
<dbReference type="InterPro" id="IPR001130">
    <property type="entry name" value="TatD-like"/>
</dbReference>
<evidence type="ECO:0000256" key="6">
    <source>
        <dbReference type="ARBA" id="ARBA00022839"/>
    </source>
</evidence>
<reference evidence="9" key="1">
    <citation type="journal article" date="2014" name="Int. J. Syst. Evol. Microbiol.">
        <title>Complete genome sequence of Corynebacterium casei LMG S-19264T (=DSM 44701T), isolated from a smear-ripened cheese.</title>
        <authorList>
            <consortium name="US DOE Joint Genome Institute (JGI-PGF)"/>
            <person name="Walter F."/>
            <person name="Albersmeier A."/>
            <person name="Kalinowski J."/>
            <person name="Ruckert C."/>
        </authorList>
    </citation>
    <scope>NUCLEOTIDE SEQUENCE</scope>
    <source>
        <strain evidence="9">NBRC 110071</strain>
    </source>
</reference>
<feature type="binding site" evidence="8">
    <location>
        <position position="208"/>
    </location>
    <ligand>
        <name>a divalent metal cation</name>
        <dbReference type="ChEBI" id="CHEBI:60240"/>
        <label>1</label>
    </ligand>
</feature>
<dbReference type="GO" id="GO:0046872">
    <property type="term" value="F:metal ion binding"/>
    <property type="evidence" value="ECO:0007669"/>
    <property type="project" value="UniProtKB-KW"/>
</dbReference>
<dbReference type="Gene3D" id="3.20.20.140">
    <property type="entry name" value="Metal-dependent hydrolases"/>
    <property type="match status" value="1"/>
</dbReference>
<evidence type="ECO:0000256" key="5">
    <source>
        <dbReference type="ARBA" id="ARBA00022801"/>
    </source>
</evidence>
<keyword evidence="5" id="KW-0378">Hydrolase</keyword>
<name>A0AA37W8C3_9GAMM</name>
<evidence type="ECO:0000256" key="2">
    <source>
        <dbReference type="ARBA" id="ARBA00022490"/>
    </source>
</evidence>
<dbReference type="EMBL" id="BSNM01000014">
    <property type="protein sequence ID" value="GLQ31919.1"/>
    <property type="molecule type" value="Genomic_DNA"/>
</dbReference>
<comment type="similarity">
    <text evidence="1">Belongs to the metallo-dependent hydrolases superfamily. TatD-type hydrolase family.</text>
</comment>
<dbReference type="PANTHER" id="PTHR46124">
    <property type="entry name" value="D-AMINOACYL-TRNA DEACYLASE"/>
    <property type="match status" value="1"/>
</dbReference>
<dbReference type="CDD" id="cd01310">
    <property type="entry name" value="TatD_DNAse"/>
    <property type="match status" value="1"/>
</dbReference>
<gene>
    <name evidence="9" type="primary">yigW</name>
    <name evidence="9" type="ORF">GCM10007876_23980</name>
</gene>
<accession>A0AA37W8C3</accession>
<reference evidence="9" key="2">
    <citation type="submission" date="2023-01" db="EMBL/GenBank/DDBJ databases">
        <title>Draft genome sequence of Litoribrevibacter albus strain NBRC 110071.</title>
        <authorList>
            <person name="Sun Q."/>
            <person name="Mori K."/>
        </authorList>
    </citation>
    <scope>NUCLEOTIDE SEQUENCE</scope>
    <source>
        <strain evidence="9">NBRC 110071</strain>
    </source>
</reference>
<proteinExistence type="inferred from homology"/>
<dbReference type="PROSITE" id="PS01091">
    <property type="entry name" value="TATD_3"/>
    <property type="match status" value="1"/>
</dbReference>
<dbReference type="InterPro" id="IPR018228">
    <property type="entry name" value="DNase_TatD-rel_CS"/>
</dbReference>
<sequence>MNHNTRWIDIGVNLSNKQFKDQQSNVLEDAQNNGVSTIIITGTDLQESRNAIALAKQHSQYATAGIHPHDAKENCDEVFNEICQLSTEDCVVAIGETGLDFNRNFSTPEDQCNSFLKHIELAKQSQKPMFLHERDAGETMHKMLSEHRDQLSNAVIHCFTGSREDLMRYLDLDLYIGITGWVCDERRGHHLHELLELIPQDRLMLETDAPYLLPRTLAPKPKSRRNEPKYLPHIGEYIAEILGKPVEVLSAQTTENCKRFFNID</sequence>
<keyword evidence="3" id="KW-0540">Nuclease</keyword>
<dbReference type="GO" id="GO:0004527">
    <property type="term" value="F:exonuclease activity"/>
    <property type="evidence" value="ECO:0007669"/>
    <property type="project" value="UniProtKB-KW"/>
</dbReference>
<keyword evidence="7" id="KW-0460">Magnesium</keyword>
<feature type="binding site" evidence="8">
    <location>
        <position position="96"/>
    </location>
    <ligand>
        <name>a divalent metal cation</name>
        <dbReference type="ChEBI" id="CHEBI:60240"/>
        <label>1</label>
    </ligand>
</feature>
<dbReference type="RefSeq" id="WP_284381709.1">
    <property type="nucleotide sequence ID" value="NZ_BSNM01000014.1"/>
</dbReference>
<dbReference type="PROSITE" id="PS01090">
    <property type="entry name" value="TATD_2"/>
    <property type="match status" value="1"/>
</dbReference>
<dbReference type="SUPFAM" id="SSF51556">
    <property type="entry name" value="Metallo-dependent hydrolases"/>
    <property type="match status" value="1"/>
</dbReference>
<evidence type="ECO:0000256" key="7">
    <source>
        <dbReference type="ARBA" id="ARBA00022842"/>
    </source>
</evidence>
<protein>
    <submittedName>
        <fullName evidence="9">3'-5' ssDNA/RNA exonuclease TatD</fullName>
    </submittedName>
</protein>
<dbReference type="FunFam" id="3.20.20.140:FF:000018">
    <property type="entry name" value="3'-5' ssDNA/RNA exonuclease TatD"/>
    <property type="match status" value="1"/>
</dbReference>
<feature type="binding site" evidence="8">
    <location>
        <position position="132"/>
    </location>
    <ligand>
        <name>a divalent metal cation</name>
        <dbReference type="ChEBI" id="CHEBI:60240"/>
        <label>2</label>
    </ligand>
</feature>
<evidence type="ECO:0000256" key="3">
    <source>
        <dbReference type="ARBA" id="ARBA00022722"/>
    </source>
</evidence>
<dbReference type="PANTHER" id="PTHR46124:SF2">
    <property type="entry name" value="D-AMINOACYL-TRNA DEACYLASE"/>
    <property type="match status" value="1"/>
</dbReference>
<comment type="caution">
    <text evidence="9">The sequence shown here is derived from an EMBL/GenBank/DDBJ whole genome shotgun (WGS) entry which is preliminary data.</text>
</comment>
<dbReference type="PIRSF" id="PIRSF005902">
    <property type="entry name" value="DNase_TatD"/>
    <property type="match status" value="1"/>
</dbReference>
<dbReference type="InterPro" id="IPR032466">
    <property type="entry name" value="Metal_Hydrolase"/>
</dbReference>
<keyword evidence="10" id="KW-1185">Reference proteome</keyword>
<organism evidence="9 10">
    <name type="scientific">Litoribrevibacter albus</name>
    <dbReference type="NCBI Taxonomy" id="1473156"/>
    <lineage>
        <taxon>Bacteria</taxon>
        <taxon>Pseudomonadati</taxon>
        <taxon>Pseudomonadota</taxon>
        <taxon>Gammaproteobacteria</taxon>
        <taxon>Oceanospirillales</taxon>
        <taxon>Oceanospirillaceae</taxon>
        <taxon>Litoribrevibacter</taxon>
    </lineage>
</organism>
<evidence type="ECO:0000256" key="4">
    <source>
        <dbReference type="ARBA" id="ARBA00022723"/>
    </source>
</evidence>
<keyword evidence="2" id="KW-0963">Cytoplasm</keyword>
<dbReference type="Pfam" id="PF01026">
    <property type="entry name" value="TatD_DNase"/>
    <property type="match status" value="1"/>
</dbReference>
<keyword evidence="4 8" id="KW-0479">Metal-binding</keyword>
<evidence type="ECO:0000256" key="8">
    <source>
        <dbReference type="PIRSR" id="PIRSR005902-1"/>
    </source>
</evidence>